<dbReference type="EMBL" id="ML992705">
    <property type="protein sequence ID" value="KAF2207304.1"/>
    <property type="molecule type" value="Genomic_DNA"/>
</dbReference>
<keyword evidence="3" id="KW-1185">Reference proteome</keyword>
<dbReference type="OrthoDB" id="10485328at2759"/>
<gene>
    <name evidence="2" type="ORF">CERZMDRAFT_88673</name>
</gene>
<dbReference type="AlphaFoldDB" id="A0A6A6F1X9"/>
<evidence type="ECO:0000313" key="3">
    <source>
        <dbReference type="Proteomes" id="UP000799539"/>
    </source>
</evidence>
<protein>
    <submittedName>
        <fullName evidence="2">Uncharacterized protein</fullName>
    </submittedName>
</protein>
<organism evidence="2 3">
    <name type="scientific">Cercospora zeae-maydis SCOH1-5</name>
    <dbReference type="NCBI Taxonomy" id="717836"/>
    <lineage>
        <taxon>Eukaryota</taxon>
        <taxon>Fungi</taxon>
        <taxon>Dikarya</taxon>
        <taxon>Ascomycota</taxon>
        <taxon>Pezizomycotina</taxon>
        <taxon>Dothideomycetes</taxon>
        <taxon>Dothideomycetidae</taxon>
        <taxon>Mycosphaerellales</taxon>
        <taxon>Mycosphaerellaceae</taxon>
        <taxon>Cercospora</taxon>
    </lineage>
</organism>
<feature type="compositionally biased region" description="Acidic residues" evidence="1">
    <location>
        <begin position="103"/>
        <end position="112"/>
    </location>
</feature>
<reference evidence="2" key="1">
    <citation type="journal article" date="2020" name="Stud. Mycol.">
        <title>101 Dothideomycetes genomes: a test case for predicting lifestyles and emergence of pathogens.</title>
        <authorList>
            <person name="Haridas S."/>
            <person name="Albert R."/>
            <person name="Binder M."/>
            <person name="Bloem J."/>
            <person name="Labutti K."/>
            <person name="Salamov A."/>
            <person name="Andreopoulos B."/>
            <person name="Baker S."/>
            <person name="Barry K."/>
            <person name="Bills G."/>
            <person name="Bluhm B."/>
            <person name="Cannon C."/>
            <person name="Castanera R."/>
            <person name="Culley D."/>
            <person name="Daum C."/>
            <person name="Ezra D."/>
            <person name="Gonzalez J."/>
            <person name="Henrissat B."/>
            <person name="Kuo A."/>
            <person name="Liang C."/>
            <person name="Lipzen A."/>
            <person name="Lutzoni F."/>
            <person name="Magnuson J."/>
            <person name="Mondo S."/>
            <person name="Nolan M."/>
            <person name="Ohm R."/>
            <person name="Pangilinan J."/>
            <person name="Park H.-J."/>
            <person name="Ramirez L."/>
            <person name="Alfaro M."/>
            <person name="Sun H."/>
            <person name="Tritt A."/>
            <person name="Yoshinaga Y."/>
            <person name="Zwiers L.-H."/>
            <person name="Turgeon B."/>
            <person name="Goodwin S."/>
            <person name="Spatafora J."/>
            <person name="Crous P."/>
            <person name="Grigoriev I."/>
        </authorList>
    </citation>
    <scope>NUCLEOTIDE SEQUENCE</scope>
    <source>
        <strain evidence="2">SCOH1-5</strain>
    </source>
</reference>
<feature type="compositionally biased region" description="Basic and acidic residues" evidence="1">
    <location>
        <begin position="113"/>
        <end position="129"/>
    </location>
</feature>
<accession>A0A6A6F1X9</accession>
<feature type="region of interest" description="Disordered" evidence="1">
    <location>
        <begin position="94"/>
        <end position="164"/>
    </location>
</feature>
<evidence type="ECO:0000313" key="2">
    <source>
        <dbReference type="EMBL" id="KAF2207304.1"/>
    </source>
</evidence>
<evidence type="ECO:0000256" key="1">
    <source>
        <dbReference type="SAM" id="MobiDB-lite"/>
    </source>
</evidence>
<proteinExistence type="predicted"/>
<name>A0A6A6F1X9_9PEZI</name>
<sequence length="164" mass="18952">MASTLEEQKATVCAAVRAQMDVPLRPALRSERDFWVIISDSLRQRDIYKSAYLCRRLFKSCHKDKTRQDPLPDVRRYMSNAVRRWKRVTRATNERARLAQSECEGDEEEGRAEEEAVSREIEESGAAKDGDEDEEMDEGSERERGEDVDGNELPAQFTLPERLK</sequence>
<dbReference type="Proteomes" id="UP000799539">
    <property type="component" value="Unassembled WGS sequence"/>
</dbReference>